<evidence type="ECO:0000313" key="1">
    <source>
        <dbReference type="EMBL" id="MFD1151960.1"/>
    </source>
</evidence>
<sequence length="222" mass="24587">MSNDTWAALTATPLAEVRRRAAVIGEIAEVEPMTVDGAERCAWNDGGGQSAVWYFTPDGRALLLTFDHESDLNLYAEGDYALQESLYRGVPESLVRLVRNRPENYESLNLVDEGTGDSIHYAGGVFWYDGERWAAAEGFLAHCEREGLDPMVDSGFEYCLDACAFGGEFTPESVVERRAAEEWYDDEDDREAALVEIRGIFDRVDGGSASRTARTAPPTARR</sequence>
<organism evidence="1 2">
    <name type="scientific">Saccharothrix hoggarensis</name>
    <dbReference type="NCBI Taxonomy" id="913853"/>
    <lineage>
        <taxon>Bacteria</taxon>
        <taxon>Bacillati</taxon>
        <taxon>Actinomycetota</taxon>
        <taxon>Actinomycetes</taxon>
        <taxon>Pseudonocardiales</taxon>
        <taxon>Pseudonocardiaceae</taxon>
        <taxon>Saccharothrix</taxon>
    </lineage>
</organism>
<accession>A0ABW3R4U6</accession>
<reference evidence="2" key="1">
    <citation type="journal article" date="2019" name="Int. J. Syst. Evol. Microbiol.">
        <title>The Global Catalogue of Microorganisms (GCM) 10K type strain sequencing project: providing services to taxonomists for standard genome sequencing and annotation.</title>
        <authorList>
            <consortium name="The Broad Institute Genomics Platform"/>
            <consortium name="The Broad Institute Genome Sequencing Center for Infectious Disease"/>
            <person name="Wu L."/>
            <person name="Ma J."/>
        </authorList>
    </citation>
    <scope>NUCLEOTIDE SEQUENCE [LARGE SCALE GENOMIC DNA]</scope>
    <source>
        <strain evidence="2">CCUG 60214</strain>
    </source>
</reference>
<gene>
    <name evidence="1" type="ORF">ACFQ3T_32885</name>
</gene>
<protein>
    <submittedName>
        <fullName evidence="1">Uncharacterized protein</fullName>
    </submittedName>
</protein>
<name>A0ABW3R4U6_9PSEU</name>
<keyword evidence="2" id="KW-1185">Reference proteome</keyword>
<dbReference type="Proteomes" id="UP001597168">
    <property type="component" value="Unassembled WGS sequence"/>
</dbReference>
<comment type="caution">
    <text evidence="1">The sequence shown here is derived from an EMBL/GenBank/DDBJ whole genome shotgun (WGS) entry which is preliminary data.</text>
</comment>
<dbReference type="EMBL" id="JBHTLK010000302">
    <property type="protein sequence ID" value="MFD1151960.1"/>
    <property type="molecule type" value="Genomic_DNA"/>
</dbReference>
<evidence type="ECO:0000313" key="2">
    <source>
        <dbReference type="Proteomes" id="UP001597168"/>
    </source>
</evidence>
<dbReference type="RefSeq" id="WP_380729422.1">
    <property type="nucleotide sequence ID" value="NZ_JBHTLK010000302.1"/>
</dbReference>
<proteinExistence type="predicted"/>